<name>A0A6D2JM41_9BRAS</name>
<dbReference type="Proteomes" id="UP000467841">
    <property type="component" value="Unassembled WGS sequence"/>
</dbReference>
<protein>
    <submittedName>
        <fullName evidence="1">Uncharacterized protein</fullName>
    </submittedName>
</protein>
<evidence type="ECO:0000313" key="2">
    <source>
        <dbReference type="Proteomes" id="UP000467841"/>
    </source>
</evidence>
<sequence>MRFTVLPMSLEPLRHHSRESASDHEGSRWGISNPLASLSIKEIVGIPLWTYGRPPMIMLTCRFGGGGRSSWSSRFLFPGGASGFLHPSSDGVVVRASPVAQILVVSAGSFFLGTYRRPLAGFLLDGTCA</sequence>
<dbReference type="EMBL" id="CACVBM020001274">
    <property type="protein sequence ID" value="CAA7042820.1"/>
    <property type="molecule type" value="Genomic_DNA"/>
</dbReference>
<comment type="caution">
    <text evidence="1">The sequence shown here is derived from an EMBL/GenBank/DDBJ whole genome shotgun (WGS) entry which is preliminary data.</text>
</comment>
<dbReference type="AlphaFoldDB" id="A0A6D2JM41"/>
<organism evidence="1 2">
    <name type="scientific">Microthlaspi erraticum</name>
    <dbReference type="NCBI Taxonomy" id="1685480"/>
    <lineage>
        <taxon>Eukaryota</taxon>
        <taxon>Viridiplantae</taxon>
        <taxon>Streptophyta</taxon>
        <taxon>Embryophyta</taxon>
        <taxon>Tracheophyta</taxon>
        <taxon>Spermatophyta</taxon>
        <taxon>Magnoliopsida</taxon>
        <taxon>eudicotyledons</taxon>
        <taxon>Gunneridae</taxon>
        <taxon>Pentapetalae</taxon>
        <taxon>rosids</taxon>
        <taxon>malvids</taxon>
        <taxon>Brassicales</taxon>
        <taxon>Brassicaceae</taxon>
        <taxon>Coluteocarpeae</taxon>
        <taxon>Microthlaspi</taxon>
    </lineage>
</organism>
<gene>
    <name evidence="1" type="ORF">MERR_LOCUS30055</name>
</gene>
<accession>A0A6D2JM41</accession>
<proteinExistence type="predicted"/>
<keyword evidence="2" id="KW-1185">Reference proteome</keyword>
<reference evidence="1" key="1">
    <citation type="submission" date="2020-01" db="EMBL/GenBank/DDBJ databases">
        <authorList>
            <person name="Mishra B."/>
        </authorList>
    </citation>
    <scope>NUCLEOTIDE SEQUENCE [LARGE SCALE GENOMIC DNA]</scope>
</reference>
<evidence type="ECO:0000313" key="1">
    <source>
        <dbReference type="EMBL" id="CAA7042820.1"/>
    </source>
</evidence>